<dbReference type="GeneID" id="18257636"/>
<keyword evidence="2" id="KW-1185">Reference proteome</keyword>
<dbReference type="KEGG" id="cthr:CTHT_0035980"/>
<sequence>MMNRASTRLLSTSARVHPSYLPYLHNASRNQGKGLKWAPPLAAALATTGYAVASYFQDSTTTEQRQATLAAEREREEARRQAIADAYGDRDSLEALERAVAVYEAQTRERGH</sequence>
<accession>G0S733</accession>
<evidence type="ECO:0000313" key="1">
    <source>
        <dbReference type="EMBL" id="EGS21731.1"/>
    </source>
</evidence>
<gene>
    <name evidence="1" type="ORF">CTHT_0035980</name>
</gene>
<protein>
    <submittedName>
        <fullName evidence="1">Uncharacterized protein</fullName>
    </submittedName>
</protein>
<dbReference type="AlphaFoldDB" id="G0S733"/>
<dbReference type="OMA" id="MMNRAST"/>
<dbReference type="HOGENOM" id="CLU_158824_0_0_1"/>
<name>G0S733_CHATD</name>
<evidence type="ECO:0000313" key="2">
    <source>
        <dbReference type="Proteomes" id="UP000008066"/>
    </source>
</evidence>
<dbReference type="Proteomes" id="UP000008066">
    <property type="component" value="Unassembled WGS sequence"/>
</dbReference>
<dbReference type="OrthoDB" id="4338954at2759"/>
<proteinExistence type="predicted"/>
<organism evidence="2">
    <name type="scientific">Chaetomium thermophilum (strain DSM 1495 / CBS 144.50 / IMI 039719)</name>
    <name type="common">Thermochaetoides thermophila</name>
    <dbReference type="NCBI Taxonomy" id="759272"/>
    <lineage>
        <taxon>Eukaryota</taxon>
        <taxon>Fungi</taxon>
        <taxon>Dikarya</taxon>
        <taxon>Ascomycota</taxon>
        <taxon>Pezizomycotina</taxon>
        <taxon>Sordariomycetes</taxon>
        <taxon>Sordariomycetidae</taxon>
        <taxon>Sordariales</taxon>
        <taxon>Chaetomiaceae</taxon>
        <taxon>Thermochaetoides</taxon>
    </lineage>
</organism>
<reference evidence="1 2" key="1">
    <citation type="journal article" date="2011" name="Cell">
        <title>Insight into structure and assembly of the nuclear pore complex by utilizing the genome of a eukaryotic thermophile.</title>
        <authorList>
            <person name="Amlacher S."/>
            <person name="Sarges P."/>
            <person name="Flemming D."/>
            <person name="van Noort V."/>
            <person name="Kunze R."/>
            <person name="Devos D.P."/>
            <person name="Arumugam M."/>
            <person name="Bork P."/>
            <person name="Hurt E."/>
        </authorList>
    </citation>
    <scope>NUCLEOTIDE SEQUENCE [LARGE SCALE GENOMIC DNA]</scope>
    <source>
        <strain evidence="2">DSM 1495 / CBS 144.50 / IMI 039719</strain>
    </source>
</reference>
<dbReference type="EMBL" id="GL988041">
    <property type="protein sequence ID" value="EGS21731.1"/>
    <property type="molecule type" value="Genomic_DNA"/>
</dbReference>
<dbReference type="RefSeq" id="XP_006694027.1">
    <property type="nucleotide sequence ID" value="XM_006693964.1"/>
</dbReference>
<dbReference type="STRING" id="759272.G0S733"/>
<dbReference type="eggNOG" id="ENOG502SZDW">
    <property type="taxonomic scope" value="Eukaryota"/>
</dbReference>